<name>A0A1E5T594_9BACT</name>
<reference evidence="2 3" key="1">
    <citation type="submission" date="2016-08" db="EMBL/GenBank/DDBJ databases">
        <title>Draft genome of Fabibacter sp. strain SK-8.</title>
        <authorList>
            <person name="Wong S.-K."/>
            <person name="Hamasaki K."/>
            <person name="Yoshizawa S."/>
        </authorList>
    </citation>
    <scope>NUCLEOTIDE SEQUENCE [LARGE SCALE GENOMIC DNA]</scope>
    <source>
        <strain evidence="2 3">SK-8</strain>
    </source>
</reference>
<keyword evidence="1" id="KW-0732">Signal</keyword>
<gene>
    <name evidence="2" type="ORF">BFP71_02470</name>
</gene>
<evidence type="ECO:0000313" key="3">
    <source>
        <dbReference type="Proteomes" id="UP000095552"/>
    </source>
</evidence>
<proteinExistence type="predicted"/>
<organism evidence="2 3">
    <name type="scientific">Roseivirga misakiensis</name>
    <dbReference type="NCBI Taxonomy" id="1563681"/>
    <lineage>
        <taxon>Bacteria</taxon>
        <taxon>Pseudomonadati</taxon>
        <taxon>Bacteroidota</taxon>
        <taxon>Cytophagia</taxon>
        <taxon>Cytophagales</taxon>
        <taxon>Roseivirgaceae</taxon>
        <taxon>Roseivirga</taxon>
    </lineage>
</organism>
<feature type="signal peptide" evidence="1">
    <location>
        <begin position="1"/>
        <end position="20"/>
    </location>
</feature>
<sequence length="362" mass="40592">MYKNTILPLLAALLFLWSCGNEVEQTGLEVIKVDVKNAEEVFLSDIASDVKYIPLETTDDNLIGFIREVEHSNDFVFISDYNSLYQFSLDGSFVRKISRKGEGPGEFLAVNSFTIDEQKGHIYLLAGLNGKLLCYDFEGKFLSEVKLPVLGTLNVINGQLVLLQTAYSLPSNKEGMRNNITYKITLSDNLKLGDSTIVSKVLVKAGTGAAMPAGMSFISAVNNNEYVYYPSPYEETFVRDTLYQIKEGRLIPDVKMDFGINDKTSSGFLLLNILRTNEYLISTYSLRRNSRLTLIHLPTLNSYTVEGGFQDDFFGTGEAKLVPWNSSKDEFYFIKDAYDLEGVIDEVNVDGNPYIFIASLKE</sequence>
<dbReference type="Gene3D" id="2.120.10.30">
    <property type="entry name" value="TolB, C-terminal domain"/>
    <property type="match status" value="1"/>
</dbReference>
<dbReference type="RefSeq" id="WP_069833867.1">
    <property type="nucleotide sequence ID" value="NZ_MDGQ01000003.1"/>
</dbReference>
<protein>
    <recommendedName>
        <fullName evidence="4">6-bladed beta-propeller</fullName>
    </recommendedName>
</protein>
<dbReference type="OrthoDB" id="820429at2"/>
<dbReference type="Proteomes" id="UP000095552">
    <property type="component" value="Unassembled WGS sequence"/>
</dbReference>
<keyword evidence="3" id="KW-1185">Reference proteome</keyword>
<dbReference type="AlphaFoldDB" id="A0A1E5T594"/>
<accession>A0A1E5T594</accession>
<feature type="chain" id="PRO_5009185996" description="6-bladed beta-propeller" evidence="1">
    <location>
        <begin position="21"/>
        <end position="362"/>
    </location>
</feature>
<dbReference type="SUPFAM" id="SSF63829">
    <property type="entry name" value="Calcium-dependent phosphotriesterase"/>
    <property type="match status" value="1"/>
</dbReference>
<dbReference type="STRING" id="1563681.BFP71_02470"/>
<evidence type="ECO:0000313" key="2">
    <source>
        <dbReference type="EMBL" id="OEK06555.1"/>
    </source>
</evidence>
<dbReference type="EMBL" id="MDGQ01000003">
    <property type="protein sequence ID" value="OEK06555.1"/>
    <property type="molecule type" value="Genomic_DNA"/>
</dbReference>
<evidence type="ECO:0008006" key="4">
    <source>
        <dbReference type="Google" id="ProtNLM"/>
    </source>
</evidence>
<dbReference type="Pfam" id="PF17170">
    <property type="entry name" value="DUF5128"/>
    <property type="match status" value="1"/>
</dbReference>
<evidence type="ECO:0000256" key="1">
    <source>
        <dbReference type="SAM" id="SignalP"/>
    </source>
</evidence>
<dbReference type="InterPro" id="IPR011042">
    <property type="entry name" value="6-blade_b-propeller_TolB-like"/>
</dbReference>
<comment type="caution">
    <text evidence="2">The sequence shown here is derived from an EMBL/GenBank/DDBJ whole genome shotgun (WGS) entry which is preliminary data.</text>
</comment>